<evidence type="ECO:0000256" key="7">
    <source>
        <dbReference type="ARBA" id="ARBA00023163"/>
    </source>
</evidence>
<proteinExistence type="inferred from homology"/>
<keyword evidence="9" id="KW-0408">Iron</keyword>
<dbReference type="STRING" id="1121338.CLTEP_03530"/>
<accession>A0A151B7U1</accession>
<dbReference type="EMBL" id="LTBA01000001">
    <property type="protein sequence ID" value="KYH35959.1"/>
    <property type="molecule type" value="Genomic_DNA"/>
</dbReference>
<dbReference type="PATRIC" id="fig|1121338.3.peg.357"/>
<dbReference type="GO" id="GO:0008270">
    <property type="term" value="F:zinc ion binding"/>
    <property type="evidence" value="ECO:0007669"/>
    <property type="project" value="TreeGrafter"/>
</dbReference>
<dbReference type="GO" id="GO:0045892">
    <property type="term" value="P:negative regulation of DNA-templated transcription"/>
    <property type="evidence" value="ECO:0007669"/>
    <property type="project" value="TreeGrafter"/>
</dbReference>
<evidence type="ECO:0000256" key="9">
    <source>
        <dbReference type="PIRSR" id="PIRSR602481-2"/>
    </source>
</evidence>
<dbReference type="InterPro" id="IPR043135">
    <property type="entry name" value="Fur_C"/>
</dbReference>
<keyword evidence="11" id="KW-1185">Reference proteome</keyword>
<evidence type="ECO:0000256" key="4">
    <source>
        <dbReference type="ARBA" id="ARBA00022833"/>
    </source>
</evidence>
<evidence type="ECO:0000256" key="8">
    <source>
        <dbReference type="PIRSR" id="PIRSR602481-1"/>
    </source>
</evidence>
<keyword evidence="2" id="KW-0678">Repressor</keyword>
<feature type="binding site" evidence="9">
    <location>
        <position position="136"/>
    </location>
    <ligand>
        <name>Fe cation</name>
        <dbReference type="ChEBI" id="CHEBI:24875"/>
    </ligand>
</feature>
<dbReference type="AlphaFoldDB" id="A0A151B7U1"/>
<keyword evidence="4 8" id="KW-0862">Zinc</keyword>
<protein>
    <submittedName>
        <fullName evidence="10">Ferric uptake regulation protein</fullName>
    </submittedName>
</protein>
<comment type="caution">
    <text evidence="10">The sequence shown here is derived from an EMBL/GenBank/DDBJ whole genome shotgun (WGS) entry which is preliminary data.</text>
</comment>
<comment type="cofactor">
    <cofactor evidence="9">
        <name>Mn(2+)</name>
        <dbReference type="ChEBI" id="CHEBI:29035"/>
    </cofactor>
    <cofactor evidence="9">
        <name>Fe(2+)</name>
        <dbReference type="ChEBI" id="CHEBI:29033"/>
    </cofactor>
    <text evidence="9">Binds 1 Mn(2+) or Fe(2+) ion per subunit.</text>
</comment>
<dbReference type="PANTHER" id="PTHR33202:SF7">
    <property type="entry name" value="FERRIC UPTAKE REGULATION PROTEIN"/>
    <property type="match status" value="1"/>
</dbReference>
<evidence type="ECO:0000256" key="2">
    <source>
        <dbReference type="ARBA" id="ARBA00022491"/>
    </source>
</evidence>
<dbReference type="Proteomes" id="UP000075531">
    <property type="component" value="Unassembled WGS sequence"/>
</dbReference>
<reference evidence="10 11" key="1">
    <citation type="submission" date="2016-02" db="EMBL/GenBank/DDBJ databases">
        <title>Genome sequence of Clostridium tepidiprofundi DSM 19306.</title>
        <authorList>
            <person name="Poehlein A."/>
            <person name="Daniel R."/>
        </authorList>
    </citation>
    <scope>NUCLEOTIDE SEQUENCE [LARGE SCALE GENOMIC DNA]</scope>
    <source>
        <strain evidence="10 11">DSM 19306</strain>
    </source>
</reference>
<dbReference type="CDD" id="cd07153">
    <property type="entry name" value="Fur_like"/>
    <property type="match status" value="1"/>
</dbReference>
<evidence type="ECO:0000256" key="3">
    <source>
        <dbReference type="ARBA" id="ARBA00022723"/>
    </source>
</evidence>
<dbReference type="Gene3D" id="1.10.10.10">
    <property type="entry name" value="Winged helix-like DNA-binding domain superfamily/Winged helix DNA-binding domain"/>
    <property type="match status" value="1"/>
</dbReference>
<name>A0A151B7U1_9CLOT</name>
<dbReference type="PANTHER" id="PTHR33202">
    <property type="entry name" value="ZINC UPTAKE REGULATION PROTEIN"/>
    <property type="match status" value="1"/>
</dbReference>
<keyword evidence="5" id="KW-0805">Transcription regulation</keyword>
<evidence type="ECO:0000256" key="5">
    <source>
        <dbReference type="ARBA" id="ARBA00023015"/>
    </source>
</evidence>
<dbReference type="FunFam" id="1.10.10.10:FF:000051">
    <property type="entry name" value="Fur family transcriptional regulator"/>
    <property type="match status" value="1"/>
</dbReference>
<gene>
    <name evidence="10" type="primary">fur_1</name>
    <name evidence="10" type="ORF">CLTEP_03530</name>
</gene>
<comment type="similarity">
    <text evidence="1">Belongs to the Fur family.</text>
</comment>
<feature type="binding site" evidence="8">
    <location>
        <position position="107"/>
    </location>
    <ligand>
        <name>Zn(2+)</name>
        <dbReference type="ChEBI" id="CHEBI:29105"/>
    </ligand>
</feature>
<dbReference type="OrthoDB" id="8659436at2"/>
<dbReference type="GO" id="GO:1900376">
    <property type="term" value="P:regulation of secondary metabolite biosynthetic process"/>
    <property type="evidence" value="ECO:0007669"/>
    <property type="project" value="TreeGrafter"/>
</dbReference>
<dbReference type="InterPro" id="IPR036390">
    <property type="entry name" value="WH_DNA-bd_sf"/>
</dbReference>
<evidence type="ECO:0000256" key="1">
    <source>
        <dbReference type="ARBA" id="ARBA00007957"/>
    </source>
</evidence>
<evidence type="ECO:0000313" key="10">
    <source>
        <dbReference type="EMBL" id="KYH35959.1"/>
    </source>
</evidence>
<feature type="binding site" evidence="8">
    <location>
        <position position="104"/>
    </location>
    <ligand>
        <name>Zn(2+)</name>
        <dbReference type="ChEBI" id="CHEBI:29105"/>
    </ligand>
</feature>
<keyword evidence="7" id="KW-0804">Transcription</keyword>
<evidence type="ECO:0000256" key="6">
    <source>
        <dbReference type="ARBA" id="ARBA00023125"/>
    </source>
</evidence>
<evidence type="ECO:0000313" key="11">
    <source>
        <dbReference type="Proteomes" id="UP000075531"/>
    </source>
</evidence>
<keyword evidence="6" id="KW-0238">DNA-binding</keyword>
<dbReference type="SUPFAM" id="SSF46785">
    <property type="entry name" value="Winged helix' DNA-binding domain"/>
    <property type="match status" value="1"/>
</dbReference>
<keyword evidence="3 8" id="KW-0479">Metal-binding</keyword>
<organism evidence="10 11">
    <name type="scientific">Clostridium tepidiprofundi DSM 19306</name>
    <dbReference type="NCBI Taxonomy" id="1121338"/>
    <lineage>
        <taxon>Bacteria</taxon>
        <taxon>Bacillati</taxon>
        <taxon>Bacillota</taxon>
        <taxon>Clostridia</taxon>
        <taxon>Eubacteriales</taxon>
        <taxon>Clostridiaceae</taxon>
        <taxon>Clostridium</taxon>
    </lineage>
</organism>
<dbReference type="Pfam" id="PF01475">
    <property type="entry name" value="FUR"/>
    <property type="match status" value="1"/>
</dbReference>
<dbReference type="GO" id="GO:0000976">
    <property type="term" value="F:transcription cis-regulatory region binding"/>
    <property type="evidence" value="ECO:0007669"/>
    <property type="project" value="TreeGrafter"/>
</dbReference>
<dbReference type="InterPro" id="IPR002481">
    <property type="entry name" value="FUR"/>
</dbReference>
<feature type="binding site" evidence="8">
    <location>
        <position position="147"/>
    </location>
    <ligand>
        <name>Zn(2+)</name>
        <dbReference type="ChEBI" id="CHEBI:29105"/>
    </ligand>
</feature>
<dbReference type="InterPro" id="IPR036388">
    <property type="entry name" value="WH-like_DNA-bd_sf"/>
</dbReference>
<dbReference type="GO" id="GO:0003700">
    <property type="term" value="F:DNA-binding transcription factor activity"/>
    <property type="evidence" value="ECO:0007669"/>
    <property type="project" value="InterPro"/>
</dbReference>
<sequence>MSKISLDRINELKEILKNRGYKLTPQRRAIINGIIDSVGTHLTAEELYDVVKKKCPEIGLATIYRTLQLLEDTGIVCKLDFDDGCSRYELANDNEKHQHHHLICSKCGKVIEVEGDLLGELEKLIEQKYNFDIQDHSLKFYGICEECRKK</sequence>
<feature type="binding site" evidence="8">
    <location>
        <position position="144"/>
    </location>
    <ligand>
        <name>Zn(2+)</name>
        <dbReference type="ChEBI" id="CHEBI:29105"/>
    </ligand>
</feature>
<comment type="cofactor">
    <cofactor evidence="8">
        <name>Zn(2+)</name>
        <dbReference type="ChEBI" id="CHEBI:29105"/>
    </cofactor>
    <text evidence="8">Binds 1 zinc ion per subunit.</text>
</comment>
<dbReference type="Gene3D" id="3.30.1490.190">
    <property type="match status" value="1"/>
</dbReference>
<dbReference type="RefSeq" id="WP_066821599.1">
    <property type="nucleotide sequence ID" value="NZ_LTBA01000001.1"/>
</dbReference>